<dbReference type="SMART" id="SM01092">
    <property type="entry name" value="CO_deh_flav_C"/>
    <property type="match status" value="1"/>
</dbReference>
<dbReference type="GO" id="GO:0071949">
    <property type="term" value="F:FAD binding"/>
    <property type="evidence" value="ECO:0007669"/>
    <property type="project" value="InterPro"/>
</dbReference>
<reference evidence="5" key="1">
    <citation type="submission" date="2018-05" db="EMBL/GenBank/DDBJ databases">
        <authorList>
            <person name="Lanie J.A."/>
            <person name="Ng W.-L."/>
            <person name="Kazmierczak K.M."/>
            <person name="Andrzejewski T.M."/>
            <person name="Davidsen T.M."/>
            <person name="Wayne K.J."/>
            <person name="Tettelin H."/>
            <person name="Glass J.I."/>
            <person name="Rusch D."/>
            <person name="Podicherti R."/>
            <person name="Tsui H.-C.T."/>
            <person name="Winkler M.E."/>
        </authorList>
    </citation>
    <scope>NUCLEOTIDE SEQUENCE</scope>
</reference>
<protein>
    <recommendedName>
        <fullName evidence="4">FAD-binding PCMH-type domain-containing protein</fullName>
    </recommendedName>
</protein>
<dbReference type="AlphaFoldDB" id="A0A381TME6"/>
<gene>
    <name evidence="5" type="ORF">METZ01_LOCUS68057</name>
</gene>
<organism evidence="5">
    <name type="scientific">marine metagenome</name>
    <dbReference type="NCBI Taxonomy" id="408172"/>
    <lineage>
        <taxon>unclassified sequences</taxon>
        <taxon>metagenomes</taxon>
        <taxon>ecological metagenomes</taxon>
    </lineage>
</organism>
<keyword evidence="3" id="KW-0560">Oxidoreductase</keyword>
<sequence>MTRHFEYLRPETIDAAIGMKVEYGPQAKFWAGGTDMMLLWQRRAVDFDYCIDLTYIPSLRYIEMEGSTLRIGAMATLDDLDLKSNLNSALTALGETARLMNTKQTRTIATVGGNLCHASPSADLTPPLIAMGTQVKLQGPEGERVIPLDDFHIGVNETALADNEIVKEFIVPHVSEKLAASYNRIARTVVDIALVSSAVCLRIDDTRTIQDAGVVLGAVGPTAIRAPDAENVLIGVSLEELGNGTVQKAGEQASLAARAISDIRASQEFRTDMTSVLTERSIRRCAEILGDY</sequence>
<dbReference type="GO" id="GO:0016491">
    <property type="term" value="F:oxidoreductase activity"/>
    <property type="evidence" value="ECO:0007669"/>
    <property type="project" value="UniProtKB-KW"/>
</dbReference>
<evidence type="ECO:0000256" key="3">
    <source>
        <dbReference type="ARBA" id="ARBA00023002"/>
    </source>
</evidence>
<dbReference type="InterPro" id="IPR036683">
    <property type="entry name" value="CO_DH_flav_C_dom_sf"/>
</dbReference>
<dbReference type="Gene3D" id="3.30.43.10">
    <property type="entry name" value="Uridine Diphospho-n-acetylenolpyruvylglucosamine Reductase, domain 2"/>
    <property type="match status" value="1"/>
</dbReference>
<dbReference type="EMBL" id="UINC01004556">
    <property type="protein sequence ID" value="SVA15203.1"/>
    <property type="molecule type" value="Genomic_DNA"/>
</dbReference>
<dbReference type="SUPFAM" id="SSF56176">
    <property type="entry name" value="FAD-binding/transporter-associated domain-like"/>
    <property type="match status" value="1"/>
</dbReference>
<name>A0A381TME6_9ZZZZ</name>
<dbReference type="InterPro" id="IPR016169">
    <property type="entry name" value="FAD-bd_PCMH_sub2"/>
</dbReference>
<evidence type="ECO:0000313" key="5">
    <source>
        <dbReference type="EMBL" id="SVA15203.1"/>
    </source>
</evidence>
<feature type="domain" description="FAD-binding PCMH-type" evidence="4">
    <location>
        <begin position="1"/>
        <end position="176"/>
    </location>
</feature>
<dbReference type="InterPro" id="IPR016167">
    <property type="entry name" value="FAD-bd_PCMH_sub1"/>
</dbReference>
<dbReference type="InterPro" id="IPR051312">
    <property type="entry name" value="Diverse_Substr_Oxidored"/>
</dbReference>
<dbReference type="PANTHER" id="PTHR42659:SF2">
    <property type="entry name" value="XANTHINE DEHYDROGENASE SUBUNIT C-RELATED"/>
    <property type="match status" value="1"/>
</dbReference>
<keyword evidence="2" id="KW-0274">FAD</keyword>
<dbReference type="InterPro" id="IPR036318">
    <property type="entry name" value="FAD-bd_PCMH-like_sf"/>
</dbReference>
<evidence type="ECO:0000256" key="1">
    <source>
        <dbReference type="ARBA" id="ARBA00022630"/>
    </source>
</evidence>
<accession>A0A381TME6</accession>
<evidence type="ECO:0000259" key="4">
    <source>
        <dbReference type="PROSITE" id="PS51387"/>
    </source>
</evidence>
<dbReference type="InterPro" id="IPR002346">
    <property type="entry name" value="Mopterin_DH_FAD-bd"/>
</dbReference>
<dbReference type="PANTHER" id="PTHR42659">
    <property type="entry name" value="XANTHINE DEHYDROGENASE SUBUNIT C-RELATED"/>
    <property type="match status" value="1"/>
</dbReference>
<dbReference type="Gene3D" id="3.30.390.50">
    <property type="entry name" value="CO dehydrogenase flavoprotein, C-terminal domain"/>
    <property type="match status" value="1"/>
</dbReference>
<proteinExistence type="predicted"/>
<dbReference type="InterPro" id="IPR005107">
    <property type="entry name" value="CO_DH_flav_C"/>
</dbReference>
<dbReference type="Pfam" id="PF00941">
    <property type="entry name" value="FAD_binding_5"/>
    <property type="match status" value="1"/>
</dbReference>
<evidence type="ECO:0000256" key="2">
    <source>
        <dbReference type="ARBA" id="ARBA00022827"/>
    </source>
</evidence>
<dbReference type="PROSITE" id="PS51387">
    <property type="entry name" value="FAD_PCMH"/>
    <property type="match status" value="1"/>
</dbReference>
<dbReference type="Gene3D" id="3.30.465.10">
    <property type="match status" value="1"/>
</dbReference>
<dbReference type="InterPro" id="IPR016166">
    <property type="entry name" value="FAD-bd_PCMH"/>
</dbReference>
<dbReference type="SUPFAM" id="SSF55447">
    <property type="entry name" value="CO dehydrogenase flavoprotein C-terminal domain-like"/>
    <property type="match status" value="1"/>
</dbReference>
<keyword evidence="1" id="KW-0285">Flavoprotein</keyword>
<dbReference type="Pfam" id="PF03450">
    <property type="entry name" value="CO_deh_flav_C"/>
    <property type="match status" value="1"/>
</dbReference>